<evidence type="ECO:0000256" key="1">
    <source>
        <dbReference type="SAM" id="Phobius"/>
    </source>
</evidence>
<feature type="domain" description="PASTA" evidence="2">
    <location>
        <begin position="200"/>
        <end position="270"/>
    </location>
</feature>
<keyword evidence="1" id="KW-1133">Transmembrane helix</keyword>
<dbReference type="PROSITE" id="PS51178">
    <property type="entry name" value="PASTA"/>
    <property type="match status" value="1"/>
</dbReference>
<gene>
    <name evidence="3" type="ORF">RU87_GL000910</name>
</gene>
<dbReference type="STRING" id="1348632.GCA_001591745_00293"/>
<accession>A0A2A5S2L4</accession>
<evidence type="ECO:0000259" key="2">
    <source>
        <dbReference type="PROSITE" id="PS51178"/>
    </source>
</evidence>
<dbReference type="AlphaFoldDB" id="A0A2A5S2L4"/>
<name>A0A2A5S2L4_9LACT</name>
<dbReference type="EMBL" id="JXJX01000003">
    <property type="protein sequence ID" value="PCS07691.1"/>
    <property type="molecule type" value="Genomic_DNA"/>
</dbReference>
<dbReference type="Gene3D" id="3.30.10.20">
    <property type="match status" value="3"/>
</dbReference>
<comment type="caution">
    <text evidence="3">The sequence shown here is derived from an EMBL/GenBank/DDBJ whole genome shotgun (WGS) entry which is preliminary data.</text>
</comment>
<dbReference type="Pfam" id="PF03793">
    <property type="entry name" value="PASTA"/>
    <property type="match status" value="1"/>
</dbReference>
<protein>
    <recommendedName>
        <fullName evidence="2">PASTA domain-containing protein</fullName>
    </recommendedName>
</protein>
<keyword evidence="4" id="KW-1185">Reference proteome</keyword>
<feature type="transmembrane region" description="Helical" evidence="1">
    <location>
        <begin position="40"/>
        <end position="58"/>
    </location>
</feature>
<dbReference type="CDD" id="cd06577">
    <property type="entry name" value="PASTA_pknB"/>
    <property type="match status" value="2"/>
</dbReference>
<evidence type="ECO:0000313" key="3">
    <source>
        <dbReference type="EMBL" id="PCS07691.1"/>
    </source>
</evidence>
<proteinExistence type="predicted"/>
<keyword evidence="1" id="KW-0812">Transmembrane</keyword>
<keyword evidence="1" id="KW-0472">Membrane</keyword>
<reference evidence="3 4" key="1">
    <citation type="submission" date="2014-12" db="EMBL/GenBank/DDBJ databases">
        <title>Draft genome sequences of 10 type strains of Lactococcus.</title>
        <authorList>
            <person name="Sun Z."/>
            <person name="Zhong Z."/>
            <person name="Liu W."/>
            <person name="Zhang W."/>
            <person name="Zhang H."/>
        </authorList>
    </citation>
    <scope>NUCLEOTIDE SEQUENCE [LARGE SCALE GENOMIC DNA]</scope>
    <source>
        <strain evidence="3 4">DSM 20686</strain>
    </source>
</reference>
<dbReference type="SMART" id="SM00740">
    <property type="entry name" value="PASTA"/>
    <property type="match status" value="5"/>
</dbReference>
<evidence type="ECO:0000313" key="4">
    <source>
        <dbReference type="Proteomes" id="UP000242246"/>
    </source>
</evidence>
<sequence>MTPGEKTVASPTAKEMAKPVSDDLLVKDTAFAKKKLLKRLCFGIVTLLILSCIFGFYYNQTHIKLPDFTGKPVSTAQTWADKHKITLNVKRLYDFDKKVNTVIKEPDKHTVIAKKKVVNLTVSLGADPKTKIKLPDFSKLSLAQARVFIKKEKLANTIIQLDYSETIATDSYIKQEFANQSLTSENFKREDNLTLFYSKGKEPVVKNIDVPDFSTQTKEQIDKWSMDKGVKIDFQTEGSNTVEADKVIAQSVAKGEKVSKADMIIVKRSLGKPLIVPDFSVLSFEEASAAGKELPVTVKQVYSESIAYGGFINQSTRAGTQYFAKDNVPNISVAFSLGQVYIKDLTGQTQGDLQATFYNEYTAKGAPITYQVRYVDSSETKGVVVGQSSLNEAVPLNSHVIVMVSNGKR</sequence>
<dbReference type="InterPro" id="IPR005543">
    <property type="entry name" value="PASTA_dom"/>
</dbReference>
<dbReference type="Proteomes" id="UP000242246">
    <property type="component" value="Unassembled WGS sequence"/>
</dbReference>
<organism evidence="3 4">
    <name type="scientific">Pseudolactococcus plantarum</name>
    <dbReference type="NCBI Taxonomy" id="1365"/>
    <lineage>
        <taxon>Bacteria</taxon>
        <taxon>Bacillati</taxon>
        <taxon>Bacillota</taxon>
        <taxon>Bacilli</taxon>
        <taxon>Lactobacillales</taxon>
        <taxon>Streptococcaceae</taxon>
        <taxon>Pseudolactococcus</taxon>
    </lineage>
</organism>